<sequence length="210" mass="21640">MYGPYDGGKWGKGGKGGKGGSAPKGGKDGAWRQKGRGQNWSARPLSAGEFDLSSGDKSEYAEVVASASYSYVSKSPAALDVVSPAWSVRRLQKLPAMGSHLLDLSLERGLAALQASDGGFELTAEFVAVVGLGQPAPVLANAQHADARLCGALLALKTVAVYKGSQPPPGLQEVCRRAEAFACGHLGGGLGPSELWEMLEEAVQGSAADQ</sequence>
<gene>
    <name evidence="2" type="ORF">PGLA2088_LOCUS21460</name>
</gene>
<dbReference type="AlphaFoldDB" id="A0A813JGN3"/>
<protein>
    <submittedName>
        <fullName evidence="2">Uncharacterized protein</fullName>
    </submittedName>
</protein>
<feature type="region of interest" description="Disordered" evidence="1">
    <location>
        <begin position="1"/>
        <end position="46"/>
    </location>
</feature>
<feature type="compositionally biased region" description="Gly residues" evidence="1">
    <location>
        <begin position="1"/>
        <end position="23"/>
    </location>
</feature>
<reference evidence="2" key="1">
    <citation type="submission" date="2021-02" db="EMBL/GenBank/DDBJ databases">
        <authorList>
            <person name="Dougan E. K."/>
            <person name="Rhodes N."/>
            <person name="Thang M."/>
            <person name="Chan C."/>
        </authorList>
    </citation>
    <scope>NUCLEOTIDE SEQUENCE</scope>
</reference>
<accession>A0A813JGN3</accession>
<dbReference type="Proteomes" id="UP000626109">
    <property type="component" value="Unassembled WGS sequence"/>
</dbReference>
<name>A0A813JGN3_POLGL</name>
<dbReference type="EMBL" id="CAJNNW010025780">
    <property type="protein sequence ID" value="CAE8679635.1"/>
    <property type="molecule type" value="Genomic_DNA"/>
</dbReference>
<proteinExistence type="predicted"/>
<organism evidence="2 3">
    <name type="scientific">Polarella glacialis</name>
    <name type="common">Dinoflagellate</name>
    <dbReference type="NCBI Taxonomy" id="89957"/>
    <lineage>
        <taxon>Eukaryota</taxon>
        <taxon>Sar</taxon>
        <taxon>Alveolata</taxon>
        <taxon>Dinophyceae</taxon>
        <taxon>Suessiales</taxon>
        <taxon>Suessiaceae</taxon>
        <taxon>Polarella</taxon>
    </lineage>
</organism>
<evidence type="ECO:0000313" key="3">
    <source>
        <dbReference type="Proteomes" id="UP000626109"/>
    </source>
</evidence>
<comment type="caution">
    <text evidence="2">The sequence shown here is derived from an EMBL/GenBank/DDBJ whole genome shotgun (WGS) entry which is preliminary data.</text>
</comment>
<feature type="non-terminal residue" evidence="2">
    <location>
        <position position="1"/>
    </location>
</feature>
<evidence type="ECO:0000313" key="2">
    <source>
        <dbReference type="EMBL" id="CAE8679635.1"/>
    </source>
</evidence>
<evidence type="ECO:0000256" key="1">
    <source>
        <dbReference type="SAM" id="MobiDB-lite"/>
    </source>
</evidence>